<dbReference type="InterPro" id="IPR038371">
    <property type="entry name" value="Cu_polyphenol_OxRdtase_sf"/>
</dbReference>
<keyword evidence="5" id="KW-0808">Transferase</keyword>
<dbReference type="CDD" id="cd16833">
    <property type="entry name" value="YfiH"/>
    <property type="match status" value="1"/>
</dbReference>
<evidence type="ECO:0000256" key="7">
    <source>
        <dbReference type="ARBA" id="ARBA00022801"/>
    </source>
</evidence>
<dbReference type="Gene3D" id="3.60.140.10">
    <property type="entry name" value="CNF1/YfiH-like putative cysteine hydrolases"/>
    <property type="match status" value="1"/>
</dbReference>
<organism evidence="13 14">
    <name type="scientific">Shouchella xiaoxiensis</name>
    <dbReference type="NCBI Taxonomy" id="766895"/>
    <lineage>
        <taxon>Bacteria</taxon>
        <taxon>Bacillati</taxon>
        <taxon>Bacillota</taxon>
        <taxon>Bacilli</taxon>
        <taxon>Bacillales</taxon>
        <taxon>Bacillaceae</taxon>
        <taxon>Shouchella</taxon>
    </lineage>
</organism>
<evidence type="ECO:0000256" key="9">
    <source>
        <dbReference type="ARBA" id="ARBA00047989"/>
    </source>
</evidence>
<comment type="catalytic activity">
    <reaction evidence="11">
        <text>S-methyl-5'-thioadenosine + phosphate = 5-(methylsulfanyl)-alpha-D-ribose 1-phosphate + adenine</text>
        <dbReference type="Rhea" id="RHEA:11852"/>
        <dbReference type="ChEBI" id="CHEBI:16708"/>
        <dbReference type="ChEBI" id="CHEBI:17509"/>
        <dbReference type="ChEBI" id="CHEBI:43474"/>
        <dbReference type="ChEBI" id="CHEBI:58533"/>
        <dbReference type="EC" id="2.4.2.28"/>
    </reaction>
    <physiologicalReaction direction="left-to-right" evidence="11">
        <dbReference type="Rhea" id="RHEA:11853"/>
    </physiologicalReaction>
</comment>
<comment type="catalytic activity">
    <reaction evidence="1">
        <text>inosine + phosphate = alpha-D-ribose 1-phosphate + hypoxanthine</text>
        <dbReference type="Rhea" id="RHEA:27646"/>
        <dbReference type="ChEBI" id="CHEBI:17368"/>
        <dbReference type="ChEBI" id="CHEBI:17596"/>
        <dbReference type="ChEBI" id="CHEBI:43474"/>
        <dbReference type="ChEBI" id="CHEBI:57720"/>
        <dbReference type="EC" id="2.4.2.1"/>
    </reaction>
    <physiologicalReaction direction="left-to-right" evidence="1">
        <dbReference type="Rhea" id="RHEA:27647"/>
    </physiologicalReaction>
</comment>
<dbReference type="Proteomes" id="UP001179280">
    <property type="component" value="Unassembled WGS sequence"/>
</dbReference>
<evidence type="ECO:0000313" key="14">
    <source>
        <dbReference type="Proteomes" id="UP001179280"/>
    </source>
</evidence>
<comment type="similarity">
    <text evidence="4 12">Belongs to the purine nucleoside phosphorylase YfiH/LACC1 family.</text>
</comment>
<evidence type="ECO:0000256" key="12">
    <source>
        <dbReference type="RuleBase" id="RU361274"/>
    </source>
</evidence>
<proteinExistence type="inferred from homology"/>
<dbReference type="SUPFAM" id="SSF64438">
    <property type="entry name" value="CNF1/YfiH-like putative cysteine hydrolases"/>
    <property type="match status" value="1"/>
</dbReference>
<dbReference type="EMBL" id="JAFBCV010000002">
    <property type="protein sequence ID" value="MBM7837566.1"/>
    <property type="molecule type" value="Genomic_DNA"/>
</dbReference>
<comment type="cofactor">
    <cofactor evidence="2">
        <name>Zn(2+)</name>
        <dbReference type="ChEBI" id="CHEBI:29105"/>
    </cofactor>
</comment>
<dbReference type="PANTHER" id="PTHR30616">
    <property type="entry name" value="UNCHARACTERIZED PROTEIN YFIH"/>
    <property type="match status" value="1"/>
</dbReference>
<gene>
    <name evidence="13" type="ORF">JOC54_000797</name>
</gene>
<keyword evidence="7" id="KW-0378">Hydrolase</keyword>
<sequence length="275" mass="30514">MKIGQWQQTSERLLTSSAFASIDPNLFVGFSTRYGGVSQAPYQSLNLGLHVDDSEADVVENRTRIANDSGFPLHAWVGSEQVHGANVLEVHSSDQGKGAMTLDSAIPGTDGLYTRERGILLTSLYADCVPLYFVADSHSLIGVCHAGWQGTVKQIGRTMLLEWQSKYGIKPADVHVLIGPSISPEHYEVNQPVIDQVESVLPLMNEKPFTQTRPGHYLLDLRKLNQMLLLNEGILNEHIHMTKACTFVDDTFFSHRQAQGKTGRMMSMIGFKKDE</sequence>
<evidence type="ECO:0000256" key="2">
    <source>
        <dbReference type="ARBA" id="ARBA00001947"/>
    </source>
</evidence>
<evidence type="ECO:0000256" key="6">
    <source>
        <dbReference type="ARBA" id="ARBA00022723"/>
    </source>
</evidence>
<name>A0ABS2SRB9_9BACI</name>
<keyword evidence="14" id="KW-1185">Reference proteome</keyword>
<evidence type="ECO:0000313" key="13">
    <source>
        <dbReference type="EMBL" id="MBM7837566.1"/>
    </source>
</evidence>
<comment type="function">
    <text evidence="3">Purine nucleoside enzyme that catalyzes the phosphorolysis of adenosine and inosine nucleosides, yielding D-ribose 1-phosphate and the respective free bases, adenine and hypoxanthine. Also catalyzes the phosphorolysis of S-methyl-5'-thioadenosine into adenine and S-methyl-5-thio-alpha-D-ribose 1-phosphate. Also has adenosine deaminase activity.</text>
</comment>
<dbReference type="InterPro" id="IPR003730">
    <property type="entry name" value="Cu_polyphenol_OxRdtase"/>
</dbReference>
<accession>A0ABS2SRB9</accession>
<evidence type="ECO:0000256" key="10">
    <source>
        <dbReference type="ARBA" id="ARBA00048968"/>
    </source>
</evidence>
<keyword evidence="8" id="KW-0862">Zinc</keyword>
<evidence type="ECO:0000256" key="4">
    <source>
        <dbReference type="ARBA" id="ARBA00007353"/>
    </source>
</evidence>
<comment type="catalytic activity">
    <reaction evidence="9">
        <text>adenosine + H2O + H(+) = inosine + NH4(+)</text>
        <dbReference type="Rhea" id="RHEA:24408"/>
        <dbReference type="ChEBI" id="CHEBI:15377"/>
        <dbReference type="ChEBI" id="CHEBI:15378"/>
        <dbReference type="ChEBI" id="CHEBI:16335"/>
        <dbReference type="ChEBI" id="CHEBI:17596"/>
        <dbReference type="ChEBI" id="CHEBI:28938"/>
        <dbReference type="EC" id="3.5.4.4"/>
    </reaction>
    <physiologicalReaction direction="left-to-right" evidence="9">
        <dbReference type="Rhea" id="RHEA:24409"/>
    </physiologicalReaction>
</comment>
<keyword evidence="6" id="KW-0479">Metal-binding</keyword>
<dbReference type="Pfam" id="PF02578">
    <property type="entry name" value="Cu-oxidase_4"/>
    <property type="match status" value="1"/>
</dbReference>
<evidence type="ECO:0000256" key="11">
    <source>
        <dbReference type="ARBA" id="ARBA00049893"/>
    </source>
</evidence>
<dbReference type="NCBIfam" id="TIGR00726">
    <property type="entry name" value="peptidoglycan editing factor PgeF"/>
    <property type="match status" value="1"/>
</dbReference>
<comment type="catalytic activity">
    <reaction evidence="10">
        <text>adenosine + phosphate = alpha-D-ribose 1-phosphate + adenine</text>
        <dbReference type="Rhea" id="RHEA:27642"/>
        <dbReference type="ChEBI" id="CHEBI:16335"/>
        <dbReference type="ChEBI" id="CHEBI:16708"/>
        <dbReference type="ChEBI" id="CHEBI:43474"/>
        <dbReference type="ChEBI" id="CHEBI:57720"/>
        <dbReference type="EC" id="2.4.2.1"/>
    </reaction>
    <physiologicalReaction direction="left-to-right" evidence="10">
        <dbReference type="Rhea" id="RHEA:27643"/>
    </physiologicalReaction>
</comment>
<evidence type="ECO:0000256" key="5">
    <source>
        <dbReference type="ARBA" id="ARBA00022679"/>
    </source>
</evidence>
<reference evidence="13" key="1">
    <citation type="submission" date="2021-01" db="EMBL/GenBank/DDBJ databases">
        <title>Genomic Encyclopedia of Type Strains, Phase IV (KMG-IV): sequencing the most valuable type-strain genomes for metagenomic binning, comparative biology and taxonomic classification.</title>
        <authorList>
            <person name="Goeker M."/>
        </authorList>
    </citation>
    <scope>NUCLEOTIDE SEQUENCE</scope>
    <source>
        <strain evidence="13">DSM 21943</strain>
    </source>
</reference>
<dbReference type="PANTHER" id="PTHR30616:SF2">
    <property type="entry name" value="PURINE NUCLEOSIDE PHOSPHORYLASE LACC1"/>
    <property type="match status" value="1"/>
</dbReference>
<dbReference type="RefSeq" id="WP_204464578.1">
    <property type="nucleotide sequence ID" value="NZ_JAFBCV010000002.1"/>
</dbReference>
<dbReference type="InterPro" id="IPR011324">
    <property type="entry name" value="Cytotoxic_necrot_fac-like_cat"/>
</dbReference>
<evidence type="ECO:0000256" key="8">
    <source>
        <dbReference type="ARBA" id="ARBA00022833"/>
    </source>
</evidence>
<protein>
    <recommendedName>
        <fullName evidence="12">Purine nucleoside phosphorylase</fullName>
    </recommendedName>
</protein>
<evidence type="ECO:0000256" key="3">
    <source>
        <dbReference type="ARBA" id="ARBA00003215"/>
    </source>
</evidence>
<comment type="caution">
    <text evidence="13">The sequence shown here is derived from an EMBL/GenBank/DDBJ whole genome shotgun (WGS) entry which is preliminary data.</text>
</comment>
<evidence type="ECO:0000256" key="1">
    <source>
        <dbReference type="ARBA" id="ARBA00000553"/>
    </source>
</evidence>